<keyword evidence="1" id="KW-0472">Membrane</keyword>
<evidence type="ECO:0000313" key="3">
    <source>
        <dbReference type="Proteomes" id="UP000001627"/>
    </source>
</evidence>
<keyword evidence="1" id="KW-0812">Transmembrane</keyword>
<evidence type="ECO:0000313" key="2">
    <source>
        <dbReference type="EMBL" id="ACT69546.1"/>
    </source>
</evidence>
<reference evidence="2 3" key="1">
    <citation type="journal article" date="2009" name="Nucleic Acids Res.">
        <title>Analysis of complete genome sequence of Neorickettsia risticii: causative agent of Potomac horse fever.</title>
        <authorList>
            <person name="Lin M."/>
            <person name="Zhang C."/>
            <person name="Gibson K."/>
            <person name="Rikihisa Y."/>
        </authorList>
    </citation>
    <scope>NUCLEOTIDE SEQUENCE [LARGE SCALE GENOMIC DNA]</scope>
    <source>
        <strain evidence="2 3">Illinois</strain>
    </source>
</reference>
<keyword evidence="3" id="KW-1185">Reference proteome</keyword>
<feature type="transmembrane region" description="Helical" evidence="1">
    <location>
        <begin position="6"/>
        <end position="32"/>
    </location>
</feature>
<organism evidence="2 3">
    <name type="scientific">Neorickettsia risticii (strain Illinois)</name>
    <dbReference type="NCBI Taxonomy" id="434131"/>
    <lineage>
        <taxon>Bacteria</taxon>
        <taxon>Pseudomonadati</taxon>
        <taxon>Pseudomonadota</taxon>
        <taxon>Alphaproteobacteria</taxon>
        <taxon>Rickettsiales</taxon>
        <taxon>Anaplasmataceae</taxon>
        <taxon>Neorickettsia</taxon>
    </lineage>
</organism>
<dbReference type="AlphaFoldDB" id="C6V569"/>
<dbReference type="KEGG" id="nri:NRI_0557"/>
<keyword evidence="1" id="KW-1133">Transmembrane helix</keyword>
<proteinExistence type="predicted"/>
<evidence type="ECO:0000256" key="1">
    <source>
        <dbReference type="SAM" id="Phobius"/>
    </source>
</evidence>
<dbReference type="STRING" id="434131.NRI_0557"/>
<protein>
    <submittedName>
        <fullName evidence="2">Uncharacterized protein</fullName>
    </submittedName>
</protein>
<dbReference type="EMBL" id="CP001431">
    <property type="protein sequence ID" value="ACT69546.1"/>
    <property type="molecule type" value="Genomic_DNA"/>
</dbReference>
<dbReference type="HOGENOM" id="CLU_2808047_0_0_5"/>
<dbReference type="Proteomes" id="UP000001627">
    <property type="component" value="Chromosome"/>
</dbReference>
<accession>C6V569</accession>
<gene>
    <name evidence="2" type="ordered locus">NRI_0557</name>
</gene>
<name>C6V569_NEORI</name>
<sequence length="67" mass="7186">MGISRVYLYGGFGMSFVILLGRVVCCIVRLSAGLLSLSFANRGRSGFGVLALKRGLQSCAGVWNLWS</sequence>